<dbReference type="RefSeq" id="WP_344777271.1">
    <property type="nucleotide sequence ID" value="NZ_BAABAH010000013.1"/>
</dbReference>
<evidence type="ECO:0000313" key="2">
    <source>
        <dbReference type="Proteomes" id="UP001501821"/>
    </source>
</evidence>
<dbReference type="Proteomes" id="UP001501821">
    <property type="component" value="Unassembled WGS sequence"/>
</dbReference>
<comment type="caution">
    <text evidence="1">The sequence shown here is derived from an EMBL/GenBank/DDBJ whole genome shotgun (WGS) entry which is preliminary data.</text>
</comment>
<keyword evidence="2" id="KW-1185">Reference proteome</keyword>
<protein>
    <submittedName>
        <fullName evidence="1">Uncharacterized protein</fullName>
    </submittedName>
</protein>
<evidence type="ECO:0000313" key="1">
    <source>
        <dbReference type="EMBL" id="GAA3828240.1"/>
    </source>
</evidence>
<reference evidence="2" key="1">
    <citation type="journal article" date="2019" name="Int. J. Syst. Evol. Microbiol.">
        <title>The Global Catalogue of Microorganisms (GCM) 10K type strain sequencing project: providing services to taxonomists for standard genome sequencing and annotation.</title>
        <authorList>
            <consortium name="The Broad Institute Genomics Platform"/>
            <consortium name="The Broad Institute Genome Sequencing Center for Infectious Disease"/>
            <person name="Wu L."/>
            <person name="Ma J."/>
        </authorList>
    </citation>
    <scope>NUCLEOTIDE SEQUENCE [LARGE SCALE GENOMIC DNA]</scope>
    <source>
        <strain evidence="2">JCM 16953</strain>
    </source>
</reference>
<name>A0ABP7IVU1_9ACTN</name>
<sequence length="47" mass="5161">MSQTAPSDRKEWRAPTVREIGTAVAAEFLLDHGHDGHHTQGKLLAHS</sequence>
<dbReference type="EMBL" id="BAABAH010000013">
    <property type="protein sequence ID" value="GAA3828240.1"/>
    <property type="molecule type" value="Genomic_DNA"/>
</dbReference>
<organism evidence="1 2">
    <name type="scientific">Nocardioides panacisoli</name>
    <dbReference type="NCBI Taxonomy" id="627624"/>
    <lineage>
        <taxon>Bacteria</taxon>
        <taxon>Bacillati</taxon>
        <taxon>Actinomycetota</taxon>
        <taxon>Actinomycetes</taxon>
        <taxon>Propionibacteriales</taxon>
        <taxon>Nocardioidaceae</taxon>
        <taxon>Nocardioides</taxon>
    </lineage>
</organism>
<proteinExistence type="predicted"/>
<accession>A0ABP7IVU1</accession>
<gene>
    <name evidence="1" type="ORF">GCM10022242_32050</name>
</gene>